<evidence type="ECO:0008006" key="3">
    <source>
        <dbReference type="Google" id="ProtNLM"/>
    </source>
</evidence>
<organism evidence="1 2">
    <name type="scientific">Paenibacillus hodogayensis</name>
    <dbReference type="NCBI Taxonomy" id="279208"/>
    <lineage>
        <taxon>Bacteria</taxon>
        <taxon>Bacillati</taxon>
        <taxon>Bacillota</taxon>
        <taxon>Bacilli</taxon>
        <taxon>Bacillales</taxon>
        <taxon>Paenibacillaceae</taxon>
        <taxon>Paenibacillus</taxon>
    </lineage>
</organism>
<dbReference type="RefSeq" id="WP_344915101.1">
    <property type="nucleotide sequence ID" value="NZ_BAAAYO010000014.1"/>
</dbReference>
<sequence length="306" mass="34093">MLARLDRYHRPIVALFVAVSVALVLFVQQPKAEAELSVPGGERVSALWVWDPGLLNGGWEQMLDYAVQHSVNRIYFGVDITIKPFKYQPFVRKAREMGIGVEALSGRASWVYPENRGSMLAYARWVAAYNAAVEPVERFAAARIDLEPHQLAEWKTDRDRLTNLWADASAEFAAEVHKTPGLAATADVPFWLDGYEVPATGVKMHDFMIGTFDELTIMAYRNYAEGRGGILDVVSAELASARQAGKRLTIGVETKENNEAPTVSFYGMSKTYMRDQLLKVSATLANEPAFAGISVHEYKAWTRMSP</sequence>
<evidence type="ECO:0000313" key="1">
    <source>
        <dbReference type="EMBL" id="MFB9753846.1"/>
    </source>
</evidence>
<proteinExistence type="predicted"/>
<keyword evidence="2" id="KW-1185">Reference proteome</keyword>
<comment type="caution">
    <text evidence="1">The sequence shown here is derived from an EMBL/GenBank/DDBJ whole genome shotgun (WGS) entry which is preliminary data.</text>
</comment>
<name>A0ABV5W0T1_9BACL</name>
<protein>
    <recommendedName>
        <fullName evidence="3">Amidase</fullName>
    </recommendedName>
</protein>
<reference evidence="1 2" key="1">
    <citation type="submission" date="2024-09" db="EMBL/GenBank/DDBJ databases">
        <authorList>
            <person name="Sun Q."/>
            <person name="Mori K."/>
        </authorList>
    </citation>
    <scope>NUCLEOTIDE SEQUENCE [LARGE SCALE GENOMIC DNA]</scope>
    <source>
        <strain evidence="1 2">JCM 12520</strain>
    </source>
</reference>
<accession>A0ABV5W0T1</accession>
<dbReference type="Proteomes" id="UP001589619">
    <property type="component" value="Unassembled WGS sequence"/>
</dbReference>
<dbReference type="EMBL" id="JBHMAG010000013">
    <property type="protein sequence ID" value="MFB9753846.1"/>
    <property type="molecule type" value="Genomic_DNA"/>
</dbReference>
<evidence type="ECO:0000313" key="2">
    <source>
        <dbReference type="Proteomes" id="UP001589619"/>
    </source>
</evidence>
<gene>
    <name evidence="1" type="ORF">ACFFNY_19935</name>
</gene>